<keyword evidence="2" id="KW-0645">Protease</keyword>
<dbReference type="AlphaFoldDB" id="A0A6M8BCI6"/>
<dbReference type="GO" id="GO:0004180">
    <property type="term" value="F:carboxypeptidase activity"/>
    <property type="evidence" value="ECO:0007669"/>
    <property type="project" value="UniProtKB-KW"/>
</dbReference>
<dbReference type="KEGG" id="theu:HPC62_17165"/>
<evidence type="ECO:0000313" key="3">
    <source>
        <dbReference type="Proteomes" id="UP000505210"/>
    </source>
</evidence>
<proteinExistence type="predicted"/>
<name>A0A6M8BCI6_9CYAN</name>
<dbReference type="Proteomes" id="UP000505210">
    <property type="component" value="Chromosome"/>
</dbReference>
<accession>A0A6M8BCI6</accession>
<dbReference type="InterPro" id="IPR058193">
    <property type="entry name" value="VanY/YodJ_core_dom"/>
</dbReference>
<keyword evidence="2" id="KW-0378">Hydrolase</keyword>
<dbReference type="CDD" id="cd14852">
    <property type="entry name" value="LD-carboxypeptidase"/>
    <property type="match status" value="1"/>
</dbReference>
<dbReference type="InterPro" id="IPR009045">
    <property type="entry name" value="Zn_M74/Hedgehog-like"/>
</dbReference>
<sequence length="175" mass="19608">MSQLSLTPADSLLGHIAYAEAPPDTLSPVLPNGSILLRDAAAERFLAMVRAARAERVRLVPLSGFRSVEEQTYLFFTLKAKRSLSAQERAQVSAPPGYSEHHTGYAVDIGDGDRPDTDLETDFDQTAAYRWLTANAARFGFELSFPQDNAQGVSYEPWHWRFVGDRHSLETFYKR</sequence>
<keyword evidence="2" id="KW-0121">Carboxypeptidase</keyword>
<protein>
    <submittedName>
        <fullName evidence="2">D-alanyl-D-alanine carboxypeptidase family protein</fullName>
    </submittedName>
</protein>
<dbReference type="PANTHER" id="PTHR34385">
    <property type="entry name" value="D-ALANYL-D-ALANINE CARBOXYPEPTIDASE"/>
    <property type="match status" value="1"/>
</dbReference>
<dbReference type="GO" id="GO:0006508">
    <property type="term" value="P:proteolysis"/>
    <property type="evidence" value="ECO:0007669"/>
    <property type="project" value="InterPro"/>
</dbReference>
<dbReference type="SUPFAM" id="SSF55166">
    <property type="entry name" value="Hedgehog/DD-peptidase"/>
    <property type="match status" value="1"/>
</dbReference>
<keyword evidence="3" id="KW-1185">Reference proteome</keyword>
<dbReference type="PANTHER" id="PTHR34385:SF1">
    <property type="entry name" value="PEPTIDOGLYCAN L-ALANYL-D-GLUTAMATE ENDOPEPTIDASE CWLK"/>
    <property type="match status" value="1"/>
</dbReference>
<reference evidence="2 3" key="1">
    <citation type="submission" date="2020-05" db="EMBL/GenBank/DDBJ databases">
        <title>Complete genome sequence of of a novel Thermoleptolyngbya strain isolated from hot springs of Ganzi, Sichuan China.</title>
        <authorList>
            <person name="Tang J."/>
            <person name="Daroch M."/>
            <person name="Li L."/>
            <person name="Waleron K."/>
            <person name="Waleron M."/>
            <person name="Waleron M."/>
        </authorList>
    </citation>
    <scope>NUCLEOTIDE SEQUENCE [LARGE SCALE GENOMIC DNA]</scope>
    <source>
        <strain evidence="2 3">PKUAC-SCTA183</strain>
    </source>
</reference>
<evidence type="ECO:0000259" key="1">
    <source>
        <dbReference type="Pfam" id="PF02557"/>
    </source>
</evidence>
<evidence type="ECO:0000313" key="2">
    <source>
        <dbReference type="EMBL" id="QKD85019.1"/>
    </source>
</evidence>
<dbReference type="InterPro" id="IPR003709">
    <property type="entry name" value="VanY-like_core_dom"/>
</dbReference>
<dbReference type="Pfam" id="PF02557">
    <property type="entry name" value="VanY"/>
    <property type="match status" value="1"/>
</dbReference>
<dbReference type="InterPro" id="IPR052179">
    <property type="entry name" value="DD-CPase-like"/>
</dbReference>
<dbReference type="EMBL" id="CP053661">
    <property type="protein sequence ID" value="QKD85019.1"/>
    <property type="molecule type" value="Genomic_DNA"/>
</dbReference>
<feature type="domain" description="D-alanyl-D-alanine carboxypeptidase-like core" evidence="1">
    <location>
        <begin position="36"/>
        <end position="165"/>
    </location>
</feature>
<gene>
    <name evidence="2" type="ORF">HPC62_17165</name>
</gene>
<organism evidence="2 3">
    <name type="scientific">Thermoleptolyngbya sichuanensis A183</name>
    <dbReference type="NCBI Taxonomy" id="2737172"/>
    <lineage>
        <taxon>Bacteria</taxon>
        <taxon>Bacillati</taxon>
        <taxon>Cyanobacteriota</taxon>
        <taxon>Cyanophyceae</taxon>
        <taxon>Oculatellales</taxon>
        <taxon>Oculatellaceae</taxon>
        <taxon>Thermoleptolyngbya</taxon>
        <taxon>Thermoleptolyngbya sichuanensis</taxon>
    </lineage>
</organism>
<dbReference type="Gene3D" id="3.30.1380.10">
    <property type="match status" value="1"/>
</dbReference>